<dbReference type="AlphaFoldDB" id="A0A0B0NLH9"/>
<organism evidence="1 2">
    <name type="scientific">Gossypium arboreum</name>
    <name type="common">Tree cotton</name>
    <name type="synonym">Gossypium nanking</name>
    <dbReference type="NCBI Taxonomy" id="29729"/>
    <lineage>
        <taxon>Eukaryota</taxon>
        <taxon>Viridiplantae</taxon>
        <taxon>Streptophyta</taxon>
        <taxon>Embryophyta</taxon>
        <taxon>Tracheophyta</taxon>
        <taxon>Spermatophyta</taxon>
        <taxon>Magnoliopsida</taxon>
        <taxon>eudicotyledons</taxon>
        <taxon>Gunneridae</taxon>
        <taxon>Pentapetalae</taxon>
        <taxon>rosids</taxon>
        <taxon>malvids</taxon>
        <taxon>Malvales</taxon>
        <taxon>Malvaceae</taxon>
        <taxon>Malvoideae</taxon>
        <taxon>Gossypium</taxon>
    </lineage>
</organism>
<sequence>MKPQISASSPSIEFLPIPIQAPFLFSRLPISRNKRIGIDSSRLFETPRVVSKTWPVVSTPSFTWADYVHSQLFMLLIN</sequence>
<evidence type="ECO:0000313" key="1">
    <source>
        <dbReference type="EMBL" id="KHG15378.1"/>
    </source>
</evidence>
<accession>A0A0B0NLH9</accession>
<reference evidence="2" key="1">
    <citation type="submission" date="2014-09" db="EMBL/GenBank/DDBJ databases">
        <authorList>
            <person name="Mudge J."/>
            <person name="Ramaraj T."/>
            <person name="Lindquist I.E."/>
            <person name="Bharti A.K."/>
            <person name="Sundararajan A."/>
            <person name="Cameron C.T."/>
            <person name="Woodward J.E."/>
            <person name="May G.D."/>
            <person name="Brubaker C."/>
            <person name="Broadhvest J."/>
            <person name="Wilkins T.A."/>
        </authorList>
    </citation>
    <scope>NUCLEOTIDE SEQUENCE</scope>
    <source>
        <strain evidence="2">cv. AKA8401</strain>
    </source>
</reference>
<gene>
    <name evidence="1" type="ORF">F383_17864</name>
</gene>
<protein>
    <submittedName>
        <fullName evidence="1">Uncharacterized protein</fullName>
    </submittedName>
</protein>
<dbReference type="Proteomes" id="UP000032142">
    <property type="component" value="Unassembled WGS sequence"/>
</dbReference>
<keyword evidence="2" id="KW-1185">Reference proteome</keyword>
<name>A0A0B0NLH9_GOSAR</name>
<evidence type="ECO:0000313" key="2">
    <source>
        <dbReference type="Proteomes" id="UP000032142"/>
    </source>
</evidence>
<proteinExistence type="predicted"/>
<dbReference type="EMBL" id="KN403585">
    <property type="protein sequence ID" value="KHG15378.1"/>
    <property type="molecule type" value="Genomic_DNA"/>
</dbReference>